<feature type="non-terminal residue" evidence="6">
    <location>
        <position position="92"/>
    </location>
</feature>
<dbReference type="PANTHER" id="PTHR43047:SF72">
    <property type="entry name" value="OSMOSENSING HISTIDINE PROTEIN KINASE SLN1"/>
    <property type="match status" value="1"/>
</dbReference>
<evidence type="ECO:0000256" key="1">
    <source>
        <dbReference type="ARBA" id="ARBA00000085"/>
    </source>
</evidence>
<evidence type="ECO:0000313" key="6">
    <source>
        <dbReference type="EMBL" id="MFG6459919.1"/>
    </source>
</evidence>
<dbReference type="InterPro" id="IPR036890">
    <property type="entry name" value="HATPase_C_sf"/>
</dbReference>
<comment type="catalytic activity">
    <reaction evidence="1">
        <text>ATP + protein L-histidine = ADP + protein N-phospho-L-histidine.</text>
        <dbReference type="EC" id="2.7.13.3"/>
    </reaction>
</comment>
<name>A0ABW7GD86_9BURK</name>
<accession>A0ABW7GD86</accession>
<gene>
    <name evidence="6" type="ORF">ACG00X_24120</name>
</gene>
<keyword evidence="3" id="KW-0808">Transferase</keyword>
<dbReference type="RefSeq" id="WP_394492381.1">
    <property type="nucleotide sequence ID" value="NZ_JBIGIA010000068.1"/>
</dbReference>
<dbReference type="GO" id="GO:0005524">
    <property type="term" value="F:ATP binding"/>
    <property type="evidence" value="ECO:0007669"/>
    <property type="project" value="UniProtKB-KW"/>
</dbReference>
<dbReference type="PRINTS" id="PR00344">
    <property type="entry name" value="BCTRLSENSOR"/>
</dbReference>
<proteinExistence type="predicted"/>
<keyword evidence="4" id="KW-0418">Kinase</keyword>
<keyword evidence="7" id="KW-1185">Reference proteome</keyword>
<dbReference type="Gene3D" id="3.30.565.10">
    <property type="entry name" value="Histidine kinase-like ATPase, C-terminal domain"/>
    <property type="match status" value="1"/>
</dbReference>
<organism evidence="6 7">
    <name type="scientific">Pelomonas nitida</name>
    <dbReference type="NCBI Taxonomy" id="3299027"/>
    <lineage>
        <taxon>Bacteria</taxon>
        <taxon>Pseudomonadati</taxon>
        <taxon>Pseudomonadota</taxon>
        <taxon>Betaproteobacteria</taxon>
        <taxon>Burkholderiales</taxon>
        <taxon>Sphaerotilaceae</taxon>
        <taxon>Roseateles</taxon>
    </lineage>
</organism>
<comment type="caution">
    <text evidence="6">The sequence shown here is derived from an EMBL/GenBank/DDBJ whole genome shotgun (WGS) entry which is preliminary data.</text>
</comment>
<dbReference type="EMBL" id="JBIGIA010000068">
    <property type="protein sequence ID" value="MFG6459919.1"/>
    <property type="molecule type" value="Genomic_DNA"/>
</dbReference>
<evidence type="ECO:0000259" key="5">
    <source>
        <dbReference type="PROSITE" id="PS50109"/>
    </source>
</evidence>
<feature type="domain" description="Histidine kinase" evidence="5">
    <location>
        <begin position="1"/>
        <end position="46"/>
    </location>
</feature>
<sequence>TTRRYGGTGLGLSISRQLVELMGGRIWAESVLGQGSTFHFTVRLKSLSIDRRLGIGEFGARLAEQAQRPVLIVDDNPVSLNILCRLTSQLGL</sequence>
<dbReference type="Proteomes" id="UP001606305">
    <property type="component" value="Unassembled WGS sequence"/>
</dbReference>
<protein>
    <recommendedName>
        <fullName evidence="2">histidine kinase</fullName>
        <ecNumber evidence="2">2.7.13.3</ecNumber>
    </recommendedName>
</protein>
<dbReference type="PANTHER" id="PTHR43047">
    <property type="entry name" value="TWO-COMPONENT HISTIDINE PROTEIN KINASE"/>
    <property type="match status" value="1"/>
</dbReference>
<evidence type="ECO:0000313" key="7">
    <source>
        <dbReference type="Proteomes" id="UP001606305"/>
    </source>
</evidence>
<keyword evidence="6" id="KW-0067">ATP-binding</keyword>
<keyword evidence="6" id="KW-0547">Nucleotide-binding</keyword>
<evidence type="ECO:0000256" key="2">
    <source>
        <dbReference type="ARBA" id="ARBA00012438"/>
    </source>
</evidence>
<dbReference type="PROSITE" id="PS50109">
    <property type="entry name" value="HIS_KIN"/>
    <property type="match status" value="1"/>
</dbReference>
<dbReference type="InterPro" id="IPR004358">
    <property type="entry name" value="Sig_transdc_His_kin-like_C"/>
</dbReference>
<evidence type="ECO:0000256" key="4">
    <source>
        <dbReference type="ARBA" id="ARBA00022777"/>
    </source>
</evidence>
<dbReference type="SUPFAM" id="SSF55874">
    <property type="entry name" value="ATPase domain of HSP90 chaperone/DNA topoisomerase II/histidine kinase"/>
    <property type="match status" value="1"/>
</dbReference>
<dbReference type="Pfam" id="PF02518">
    <property type="entry name" value="HATPase_c"/>
    <property type="match status" value="1"/>
</dbReference>
<dbReference type="InterPro" id="IPR003594">
    <property type="entry name" value="HATPase_dom"/>
</dbReference>
<dbReference type="InterPro" id="IPR005467">
    <property type="entry name" value="His_kinase_dom"/>
</dbReference>
<evidence type="ECO:0000256" key="3">
    <source>
        <dbReference type="ARBA" id="ARBA00022679"/>
    </source>
</evidence>
<feature type="non-terminal residue" evidence="6">
    <location>
        <position position="1"/>
    </location>
</feature>
<dbReference type="EC" id="2.7.13.3" evidence="2"/>
<reference evidence="6 7" key="1">
    <citation type="submission" date="2024-09" db="EMBL/GenBank/DDBJ databases">
        <title>Novel species of the genus Pelomonas and Roseateles isolated from streams.</title>
        <authorList>
            <person name="Lu H."/>
        </authorList>
    </citation>
    <scope>NUCLEOTIDE SEQUENCE [LARGE SCALE GENOMIC DNA]</scope>
    <source>
        <strain evidence="6 7">BYS96W</strain>
    </source>
</reference>